<keyword evidence="1" id="KW-0472">Membrane</keyword>
<evidence type="ECO:0000313" key="2">
    <source>
        <dbReference type="EMBL" id="OGG55302.1"/>
    </source>
</evidence>
<comment type="caution">
    <text evidence="2">The sequence shown here is derived from an EMBL/GenBank/DDBJ whole genome shotgun (WGS) entry which is preliminary data.</text>
</comment>
<dbReference type="AlphaFoldDB" id="A0A1F6D2M8"/>
<feature type="non-terminal residue" evidence="2">
    <location>
        <position position="158"/>
    </location>
</feature>
<dbReference type="Proteomes" id="UP000177659">
    <property type="component" value="Unassembled WGS sequence"/>
</dbReference>
<evidence type="ECO:0000256" key="1">
    <source>
        <dbReference type="SAM" id="Phobius"/>
    </source>
</evidence>
<proteinExistence type="predicted"/>
<protein>
    <submittedName>
        <fullName evidence="2">Uncharacterized protein</fullName>
    </submittedName>
</protein>
<evidence type="ECO:0000313" key="3">
    <source>
        <dbReference type="Proteomes" id="UP000177659"/>
    </source>
</evidence>
<feature type="transmembrane region" description="Helical" evidence="1">
    <location>
        <begin position="21"/>
        <end position="42"/>
    </location>
</feature>
<dbReference type="EMBL" id="MFLC01000005">
    <property type="protein sequence ID" value="OGG55302.1"/>
    <property type="molecule type" value="Genomic_DNA"/>
</dbReference>
<gene>
    <name evidence="2" type="ORF">A3D62_01615</name>
</gene>
<accession>A0A1F6D2M8</accession>
<name>A0A1F6D2M8_9BACT</name>
<keyword evidence="1" id="KW-0812">Transmembrane</keyword>
<reference evidence="2 3" key="1">
    <citation type="journal article" date="2016" name="Nat. Commun.">
        <title>Thousands of microbial genomes shed light on interconnected biogeochemical processes in an aquifer system.</title>
        <authorList>
            <person name="Anantharaman K."/>
            <person name="Brown C.T."/>
            <person name="Hug L.A."/>
            <person name="Sharon I."/>
            <person name="Castelle C.J."/>
            <person name="Probst A.J."/>
            <person name="Thomas B.C."/>
            <person name="Singh A."/>
            <person name="Wilkins M.J."/>
            <person name="Karaoz U."/>
            <person name="Brodie E.L."/>
            <person name="Williams K.H."/>
            <person name="Hubbard S.S."/>
            <person name="Banfield J.F."/>
        </authorList>
    </citation>
    <scope>NUCLEOTIDE SEQUENCE [LARGE SCALE GENOMIC DNA]</scope>
</reference>
<organism evidence="2 3">
    <name type="scientific">Candidatus Kaiserbacteria bacterium RIFCSPHIGHO2_02_FULL_49_11</name>
    <dbReference type="NCBI Taxonomy" id="1798489"/>
    <lineage>
        <taxon>Bacteria</taxon>
        <taxon>Candidatus Kaiseribacteriota</taxon>
    </lineage>
</organism>
<sequence>MHISLQHISAAKAALITILRRPLYAVIALATAFVTFALSVWLPNLDFIATFISSPRVALGEKIAFLWSSLGAITTNFSLLAALLTIAISILFGLNVALTVYYFQRRLQFQKVAGIGTLGMLLGLVGVGCASCGSIVLSIFLGIGATAAVTGVLPFGGQ</sequence>
<feature type="transmembrane region" description="Helical" evidence="1">
    <location>
        <begin position="77"/>
        <end position="103"/>
    </location>
</feature>
<feature type="transmembrane region" description="Helical" evidence="1">
    <location>
        <begin position="115"/>
        <end position="143"/>
    </location>
</feature>
<keyword evidence="1" id="KW-1133">Transmembrane helix</keyword>